<dbReference type="EMBL" id="QGKV02000832">
    <property type="protein sequence ID" value="KAF3543711.1"/>
    <property type="molecule type" value="Genomic_DNA"/>
</dbReference>
<gene>
    <name evidence="1" type="ORF">DY000_02009415</name>
</gene>
<evidence type="ECO:0000313" key="1">
    <source>
        <dbReference type="EMBL" id="KAF3543711.1"/>
    </source>
</evidence>
<dbReference type="Proteomes" id="UP000266723">
    <property type="component" value="Unassembled WGS sequence"/>
</dbReference>
<reference evidence="1 2" key="1">
    <citation type="journal article" date="2020" name="BMC Genomics">
        <title>Intraspecific diversification of the crop wild relative Brassica cretica Lam. using demographic model selection.</title>
        <authorList>
            <person name="Kioukis A."/>
            <person name="Michalopoulou V.A."/>
            <person name="Briers L."/>
            <person name="Pirintsos S."/>
            <person name="Studholme D.J."/>
            <person name="Pavlidis P."/>
            <person name="Sarris P.F."/>
        </authorList>
    </citation>
    <scope>NUCLEOTIDE SEQUENCE [LARGE SCALE GENOMIC DNA]</scope>
    <source>
        <strain evidence="2">cv. PFS-1207/04</strain>
    </source>
</reference>
<organism evidence="1 2">
    <name type="scientific">Brassica cretica</name>
    <name type="common">Mustard</name>
    <dbReference type="NCBI Taxonomy" id="69181"/>
    <lineage>
        <taxon>Eukaryota</taxon>
        <taxon>Viridiplantae</taxon>
        <taxon>Streptophyta</taxon>
        <taxon>Embryophyta</taxon>
        <taxon>Tracheophyta</taxon>
        <taxon>Spermatophyta</taxon>
        <taxon>Magnoliopsida</taxon>
        <taxon>eudicotyledons</taxon>
        <taxon>Gunneridae</taxon>
        <taxon>Pentapetalae</taxon>
        <taxon>rosids</taxon>
        <taxon>malvids</taxon>
        <taxon>Brassicales</taxon>
        <taxon>Brassicaceae</taxon>
        <taxon>Brassiceae</taxon>
        <taxon>Brassica</taxon>
    </lineage>
</organism>
<keyword evidence="2" id="KW-1185">Reference proteome</keyword>
<protein>
    <recommendedName>
        <fullName evidence="3">Secreted protein</fullName>
    </recommendedName>
</protein>
<sequence>MIFASIVSTVSPTWPHFSLASTLSLLAAASVGSGQFRGWFPPPLSGVFLRKQRSPVRGVIGMMSSALCIRRFLVCLVLTLSPKVLPCLSTLCVKSLLLSLSPCGKIHVEMGTSELDRD</sequence>
<comment type="caution">
    <text evidence="1">The sequence shown here is derived from an EMBL/GenBank/DDBJ whole genome shotgun (WGS) entry which is preliminary data.</text>
</comment>
<name>A0ABQ7BV31_BRACR</name>
<evidence type="ECO:0008006" key="3">
    <source>
        <dbReference type="Google" id="ProtNLM"/>
    </source>
</evidence>
<proteinExistence type="predicted"/>
<evidence type="ECO:0000313" key="2">
    <source>
        <dbReference type="Proteomes" id="UP000266723"/>
    </source>
</evidence>
<accession>A0ABQ7BV31</accession>